<dbReference type="EMBL" id="BAABHS010000014">
    <property type="protein sequence ID" value="GAA4971183.1"/>
    <property type="molecule type" value="Genomic_DNA"/>
</dbReference>
<accession>A0ABP9HHM1</accession>
<reference evidence="3" key="1">
    <citation type="journal article" date="2019" name="Int. J. Syst. Evol. Microbiol.">
        <title>The Global Catalogue of Microorganisms (GCM) 10K type strain sequencing project: providing services to taxonomists for standard genome sequencing and annotation.</title>
        <authorList>
            <consortium name="The Broad Institute Genomics Platform"/>
            <consortium name="The Broad Institute Genome Sequencing Center for Infectious Disease"/>
            <person name="Wu L."/>
            <person name="Ma J."/>
        </authorList>
    </citation>
    <scope>NUCLEOTIDE SEQUENCE [LARGE SCALE GENOMIC DNA]</scope>
    <source>
        <strain evidence="3">JCM 17986</strain>
    </source>
</reference>
<sequence length="83" mass="8758">MSGAHSGPSVGLSGRNCSWRDRTAVRVSSVSASVKGDSTAKTRAGTSGPRHRENEIVSERGERMTRSTGALRECGAWRVRGAA</sequence>
<comment type="caution">
    <text evidence="2">The sequence shown here is derived from an EMBL/GenBank/DDBJ whole genome shotgun (WGS) entry which is preliminary data.</text>
</comment>
<dbReference type="Proteomes" id="UP001500466">
    <property type="component" value="Unassembled WGS sequence"/>
</dbReference>
<evidence type="ECO:0000313" key="2">
    <source>
        <dbReference type="EMBL" id="GAA4971183.1"/>
    </source>
</evidence>
<keyword evidence="3" id="KW-1185">Reference proteome</keyword>
<proteinExistence type="predicted"/>
<gene>
    <name evidence="2" type="ORF">GCM10023205_41110</name>
</gene>
<protein>
    <submittedName>
        <fullName evidence="2">Uncharacterized protein</fullName>
    </submittedName>
</protein>
<organism evidence="2 3">
    <name type="scientific">Yinghuangia aomiensis</name>
    <dbReference type="NCBI Taxonomy" id="676205"/>
    <lineage>
        <taxon>Bacteria</taxon>
        <taxon>Bacillati</taxon>
        <taxon>Actinomycetota</taxon>
        <taxon>Actinomycetes</taxon>
        <taxon>Kitasatosporales</taxon>
        <taxon>Streptomycetaceae</taxon>
        <taxon>Yinghuangia</taxon>
    </lineage>
</organism>
<evidence type="ECO:0000313" key="3">
    <source>
        <dbReference type="Proteomes" id="UP001500466"/>
    </source>
</evidence>
<feature type="compositionally biased region" description="Basic and acidic residues" evidence="1">
    <location>
        <begin position="50"/>
        <end position="65"/>
    </location>
</feature>
<feature type="region of interest" description="Disordered" evidence="1">
    <location>
        <begin position="26"/>
        <end position="69"/>
    </location>
</feature>
<name>A0ABP9HHM1_9ACTN</name>
<evidence type="ECO:0000256" key="1">
    <source>
        <dbReference type="SAM" id="MobiDB-lite"/>
    </source>
</evidence>